<organism evidence="4 5">
    <name type="scientific">Aeromicrobium fastidiosum</name>
    <dbReference type="NCBI Taxonomy" id="52699"/>
    <lineage>
        <taxon>Bacteria</taxon>
        <taxon>Bacillati</taxon>
        <taxon>Actinomycetota</taxon>
        <taxon>Actinomycetes</taxon>
        <taxon>Propionibacteriales</taxon>
        <taxon>Nocardioidaceae</taxon>
        <taxon>Aeromicrobium</taxon>
    </lineage>
</organism>
<dbReference type="Gene3D" id="3.60.40.10">
    <property type="entry name" value="PPM-type phosphatase domain"/>
    <property type="match status" value="1"/>
</dbReference>
<dbReference type="EMBL" id="SDPP02000002">
    <property type="protein sequence ID" value="KAA1378345.1"/>
    <property type="molecule type" value="Genomic_DNA"/>
</dbReference>
<dbReference type="RefSeq" id="WP_129182844.1">
    <property type="nucleotide sequence ID" value="NZ_JAGIOG010000001.1"/>
</dbReference>
<accession>A0A641AQ19</accession>
<comment type="caution">
    <text evidence="4">The sequence shown here is derived from an EMBL/GenBank/DDBJ whole genome shotgun (WGS) entry which is preliminary data.</text>
</comment>
<keyword evidence="5" id="KW-1185">Reference proteome</keyword>
<dbReference type="SUPFAM" id="SSF81606">
    <property type="entry name" value="PP2C-like"/>
    <property type="match status" value="1"/>
</dbReference>
<dbReference type="OrthoDB" id="4935951at2"/>
<evidence type="ECO:0000256" key="1">
    <source>
        <dbReference type="ARBA" id="ARBA00022801"/>
    </source>
</evidence>
<dbReference type="PANTHER" id="PTHR43156">
    <property type="entry name" value="STAGE II SPORULATION PROTEIN E-RELATED"/>
    <property type="match status" value="1"/>
</dbReference>
<feature type="transmembrane region" description="Helical" evidence="2">
    <location>
        <begin position="74"/>
        <end position="92"/>
    </location>
</feature>
<evidence type="ECO:0000259" key="3">
    <source>
        <dbReference type="SMART" id="SM00331"/>
    </source>
</evidence>
<evidence type="ECO:0000313" key="5">
    <source>
        <dbReference type="Proteomes" id="UP001515100"/>
    </source>
</evidence>
<dbReference type="SMART" id="SM00331">
    <property type="entry name" value="PP2C_SIG"/>
    <property type="match status" value="1"/>
</dbReference>
<dbReference type="InterPro" id="IPR001932">
    <property type="entry name" value="PPM-type_phosphatase-like_dom"/>
</dbReference>
<keyword evidence="2" id="KW-1133">Transmembrane helix</keyword>
<dbReference type="InterPro" id="IPR052016">
    <property type="entry name" value="Bact_Sigma-Reg"/>
</dbReference>
<dbReference type="PANTHER" id="PTHR43156:SF2">
    <property type="entry name" value="STAGE II SPORULATION PROTEIN E"/>
    <property type="match status" value="1"/>
</dbReference>
<proteinExistence type="predicted"/>
<keyword evidence="2" id="KW-0472">Membrane</keyword>
<protein>
    <submittedName>
        <fullName evidence="4">Serine/threonine-protein phosphatase</fullName>
    </submittedName>
</protein>
<sequence length="397" mass="42271">MTSPLRRALPTVAGYLDQRIVRWRTGTSEGQVAVLVALLAMSTLILVGSLLTYSTFPAPTFVIPLLLGTMLLRYRPLLTLVLFIVVCVAVTVTKEYVRAVDAGLAGFTPGRVSTLVTMAVAATLVLFESSRHRSGLPGPLGEAMLVDLRDRLQAQGVVPTLPEGWASQSAMVSSGGTKFAGDFLVARLSDDETKLEMVLVDVCGKGVAAGTQSLHFAGALGGLIGALPPLGLFAAGNDFLLRQNWDDGFATAVHVLIDLPTGDYSIINAGHPPALRWDDAQREWVIDGARGTALGITQRPDFHQTVGRLGVGDALMFYTDGVVETRTQDFTSGIEWLRTTAGAIVSSGFDQASRKIIKQVASGDDDRAVLILNRTAVPSEVASTDEVSPARDRADRL</sequence>
<feature type="domain" description="PPM-type phosphatase" evidence="3">
    <location>
        <begin position="161"/>
        <end position="374"/>
    </location>
</feature>
<dbReference type="Pfam" id="PF07228">
    <property type="entry name" value="SpoIIE"/>
    <property type="match status" value="1"/>
</dbReference>
<dbReference type="AlphaFoldDB" id="A0A641AQ19"/>
<dbReference type="GO" id="GO:0016791">
    <property type="term" value="F:phosphatase activity"/>
    <property type="evidence" value="ECO:0007669"/>
    <property type="project" value="TreeGrafter"/>
</dbReference>
<reference evidence="4" key="1">
    <citation type="submission" date="2019-09" db="EMBL/GenBank/DDBJ databases">
        <authorList>
            <person name="Li J."/>
        </authorList>
    </citation>
    <scope>NUCLEOTIDE SEQUENCE [LARGE SCALE GENOMIC DNA]</scope>
    <source>
        <strain evidence="4">NRBC 14897</strain>
    </source>
</reference>
<keyword evidence="2" id="KW-0812">Transmembrane</keyword>
<gene>
    <name evidence="4" type="ORF">ESP62_008220</name>
</gene>
<evidence type="ECO:0000256" key="2">
    <source>
        <dbReference type="SAM" id="Phobius"/>
    </source>
</evidence>
<dbReference type="Proteomes" id="UP001515100">
    <property type="component" value="Unassembled WGS sequence"/>
</dbReference>
<evidence type="ECO:0000313" key="4">
    <source>
        <dbReference type="EMBL" id="KAA1378345.1"/>
    </source>
</evidence>
<feature type="transmembrane region" description="Helical" evidence="2">
    <location>
        <begin position="32"/>
        <end position="54"/>
    </location>
</feature>
<name>A0A641AQ19_9ACTN</name>
<keyword evidence="1" id="KW-0378">Hydrolase</keyword>
<dbReference type="InterPro" id="IPR036457">
    <property type="entry name" value="PPM-type-like_dom_sf"/>
</dbReference>